<accession>A0AAU9UWZ5</accession>
<keyword evidence="2" id="KW-1185">Reference proteome</keyword>
<evidence type="ECO:0000313" key="2">
    <source>
        <dbReference type="Proteomes" id="UP001153954"/>
    </source>
</evidence>
<proteinExistence type="predicted"/>
<dbReference type="EMBL" id="CAKOGL010000027">
    <property type="protein sequence ID" value="CAH2104179.1"/>
    <property type="molecule type" value="Genomic_DNA"/>
</dbReference>
<sequence length="194" mass="22689">MVNKYKRKTTNASRDEETMKLAMEESKKKKYGINLSTLQKQLKKGSAKKILGRFVPVFTEAQELELVNYIFHMDSLFYGLTKKEFLELVFQYTEKIKSNIHLKAKQLVKTGTWVLWYDILILHYASQNQHRLHVQGASTDLKLKDSLIFLNKKSVNTASMPLEFTTWTKPVSKLQAANRQEFYLGQEKTSRNYI</sequence>
<comment type="caution">
    <text evidence="1">The sequence shown here is derived from an EMBL/GenBank/DDBJ whole genome shotgun (WGS) entry which is preliminary data.</text>
</comment>
<gene>
    <name evidence="1" type="ORF">EEDITHA_LOCUS18597</name>
</gene>
<evidence type="ECO:0000313" key="1">
    <source>
        <dbReference type="EMBL" id="CAH2104179.1"/>
    </source>
</evidence>
<dbReference type="Proteomes" id="UP001153954">
    <property type="component" value="Unassembled WGS sequence"/>
</dbReference>
<protein>
    <submittedName>
        <fullName evidence="1">Uncharacterized protein</fullName>
    </submittedName>
</protein>
<dbReference type="AlphaFoldDB" id="A0AAU9UWZ5"/>
<name>A0AAU9UWZ5_EUPED</name>
<reference evidence="1" key="1">
    <citation type="submission" date="2022-03" db="EMBL/GenBank/DDBJ databases">
        <authorList>
            <person name="Tunstrom K."/>
        </authorList>
    </citation>
    <scope>NUCLEOTIDE SEQUENCE</scope>
</reference>
<organism evidence="1 2">
    <name type="scientific">Euphydryas editha</name>
    <name type="common">Edith's checkerspot</name>
    <dbReference type="NCBI Taxonomy" id="104508"/>
    <lineage>
        <taxon>Eukaryota</taxon>
        <taxon>Metazoa</taxon>
        <taxon>Ecdysozoa</taxon>
        <taxon>Arthropoda</taxon>
        <taxon>Hexapoda</taxon>
        <taxon>Insecta</taxon>
        <taxon>Pterygota</taxon>
        <taxon>Neoptera</taxon>
        <taxon>Endopterygota</taxon>
        <taxon>Lepidoptera</taxon>
        <taxon>Glossata</taxon>
        <taxon>Ditrysia</taxon>
        <taxon>Papilionoidea</taxon>
        <taxon>Nymphalidae</taxon>
        <taxon>Nymphalinae</taxon>
        <taxon>Euphydryas</taxon>
    </lineage>
</organism>